<dbReference type="SMART" id="SM00331">
    <property type="entry name" value="PP2C_SIG"/>
    <property type="match status" value="1"/>
</dbReference>
<name>A0ABV4SQL5_9ACTN</name>
<dbReference type="PANTHER" id="PTHR43156">
    <property type="entry name" value="STAGE II SPORULATION PROTEIN E-RELATED"/>
    <property type="match status" value="1"/>
</dbReference>
<organism evidence="3 4">
    <name type="scientific">Streptomyces aureus</name>
    <dbReference type="NCBI Taxonomy" id="193461"/>
    <lineage>
        <taxon>Bacteria</taxon>
        <taxon>Bacillati</taxon>
        <taxon>Actinomycetota</taxon>
        <taxon>Actinomycetes</taxon>
        <taxon>Kitasatosporales</taxon>
        <taxon>Streptomycetaceae</taxon>
        <taxon>Streptomyces</taxon>
    </lineage>
</organism>
<keyword evidence="4" id="KW-1185">Reference proteome</keyword>
<evidence type="ECO:0000259" key="2">
    <source>
        <dbReference type="PROSITE" id="PS50112"/>
    </source>
</evidence>
<dbReference type="InterPro" id="IPR003018">
    <property type="entry name" value="GAF"/>
</dbReference>
<dbReference type="InterPro" id="IPR013656">
    <property type="entry name" value="PAS_4"/>
</dbReference>
<dbReference type="Pfam" id="PF07228">
    <property type="entry name" value="SpoIIE"/>
    <property type="match status" value="1"/>
</dbReference>
<dbReference type="Gene3D" id="3.30.450.40">
    <property type="match status" value="1"/>
</dbReference>
<evidence type="ECO:0000256" key="1">
    <source>
        <dbReference type="ARBA" id="ARBA00022801"/>
    </source>
</evidence>
<dbReference type="Gene3D" id="3.30.450.20">
    <property type="entry name" value="PAS domain"/>
    <property type="match status" value="2"/>
</dbReference>
<dbReference type="CDD" id="cd16936">
    <property type="entry name" value="HATPase_RsbW-like"/>
    <property type="match status" value="1"/>
</dbReference>
<dbReference type="SUPFAM" id="SSF55781">
    <property type="entry name" value="GAF domain-like"/>
    <property type="match status" value="1"/>
</dbReference>
<keyword evidence="1" id="KW-0378">Hydrolase</keyword>
<dbReference type="SMART" id="SM00065">
    <property type="entry name" value="GAF"/>
    <property type="match status" value="1"/>
</dbReference>
<dbReference type="CDD" id="cd00130">
    <property type="entry name" value="PAS"/>
    <property type="match status" value="2"/>
</dbReference>
<dbReference type="InterPro" id="IPR036890">
    <property type="entry name" value="HATPase_C_sf"/>
</dbReference>
<evidence type="ECO:0000313" key="4">
    <source>
        <dbReference type="Proteomes" id="UP001571476"/>
    </source>
</evidence>
<dbReference type="Proteomes" id="UP001571476">
    <property type="component" value="Unassembled WGS sequence"/>
</dbReference>
<dbReference type="PANTHER" id="PTHR43156:SF2">
    <property type="entry name" value="STAGE II SPORULATION PROTEIN E"/>
    <property type="match status" value="1"/>
</dbReference>
<dbReference type="InterPro" id="IPR001932">
    <property type="entry name" value="PPM-type_phosphatase-like_dom"/>
</dbReference>
<dbReference type="Gene3D" id="3.30.565.10">
    <property type="entry name" value="Histidine kinase-like ATPase, C-terminal domain"/>
    <property type="match status" value="1"/>
</dbReference>
<dbReference type="Pfam" id="PF08448">
    <property type="entry name" value="PAS_4"/>
    <property type="match status" value="1"/>
</dbReference>
<comment type="caution">
    <text evidence="3">The sequence shown here is derived from an EMBL/GenBank/DDBJ whole genome shotgun (WGS) entry which is preliminary data.</text>
</comment>
<dbReference type="SUPFAM" id="SSF55874">
    <property type="entry name" value="ATPase domain of HSP90 chaperone/DNA topoisomerase II/histidine kinase"/>
    <property type="match status" value="1"/>
</dbReference>
<dbReference type="PROSITE" id="PS50112">
    <property type="entry name" value="PAS"/>
    <property type="match status" value="2"/>
</dbReference>
<gene>
    <name evidence="3" type="ORF">ACEG43_25670</name>
</gene>
<dbReference type="InterPro" id="IPR052016">
    <property type="entry name" value="Bact_Sigma-Reg"/>
</dbReference>
<dbReference type="SUPFAM" id="SSF55785">
    <property type="entry name" value="PYP-like sensor domain (PAS domain)"/>
    <property type="match status" value="2"/>
</dbReference>
<dbReference type="InterPro" id="IPR035965">
    <property type="entry name" value="PAS-like_dom_sf"/>
</dbReference>
<dbReference type="SMART" id="SM00091">
    <property type="entry name" value="PAS"/>
    <property type="match status" value="2"/>
</dbReference>
<dbReference type="InterPro" id="IPR036457">
    <property type="entry name" value="PPM-type-like_dom_sf"/>
</dbReference>
<feature type="domain" description="PAS" evidence="2">
    <location>
        <begin position="1"/>
        <end position="66"/>
    </location>
</feature>
<evidence type="ECO:0000313" key="3">
    <source>
        <dbReference type="EMBL" id="MFA3839521.1"/>
    </source>
</evidence>
<dbReference type="InterPro" id="IPR003594">
    <property type="entry name" value="HATPase_dom"/>
</dbReference>
<feature type="domain" description="PAS" evidence="2">
    <location>
        <begin position="116"/>
        <end position="186"/>
    </location>
</feature>
<dbReference type="NCBIfam" id="TIGR00229">
    <property type="entry name" value="sensory_box"/>
    <property type="match status" value="2"/>
</dbReference>
<dbReference type="InterPro" id="IPR013655">
    <property type="entry name" value="PAS_fold_3"/>
</dbReference>
<dbReference type="Pfam" id="PF01590">
    <property type="entry name" value="GAF"/>
    <property type="match status" value="1"/>
</dbReference>
<dbReference type="InterPro" id="IPR029016">
    <property type="entry name" value="GAF-like_dom_sf"/>
</dbReference>
<dbReference type="Gene3D" id="3.60.40.10">
    <property type="entry name" value="PPM-type phosphatase domain"/>
    <property type="match status" value="1"/>
</dbReference>
<accession>A0ABV4SQL5</accession>
<dbReference type="InterPro" id="IPR000014">
    <property type="entry name" value="PAS"/>
</dbReference>
<dbReference type="Pfam" id="PF13581">
    <property type="entry name" value="HATPase_c_2"/>
    <property type="match status" value="1"/>
</dbReference>
<dbReference type="RefSeq" id="WP_372564307.1">
    <property type="nucleotide sequence ID" value="NZ_JBGOSP010000013.1"/>
</dbReference>
<dbReference type="SUPFAM" id="SSF81606">
    <property type="entry name" value="PP2C-like"/>
    <property type="match status" value="1"/>
</dbReference>
<sequence length="808" mass="87400">MLDQIRIATWLVGSDGRTIVAWGAQASELLGYGPEEVLGRDTTRVMCTKPDQARAEAVLDRVLAGERFADVFPMLRRDGQLIPVEFRTEPLVDRDGRTSILTVATDAQAVRGVEGGLTLLEAFFTQSPVSLAVYDAELRCVRVNGAFTAMTGLSPRQLLGQQITQSMFDPAAAEVERIVRRVIRTGAPAVDVPVMGRTRADPDHDHVWSFSLFPLQDGQGRIVGTSSSVIDITAQYRARQRLTLLYEAGVRIGTTLEVVRTAEELAEVATPRFADFATVDLAEAVPRGEEPTGPSPQMHRVAVRGGRADGPLYPVGEALRFVDGTTQASAMESGRGKLLADLTAGRDWRAHDPDRAAEILDSGIHSLISVPLRARGVVLGMADFWRAEGSEPFEEDDLSLAEELAARAAVAIDNARRYTREHTMAVTLQRSLLPHTLPEQTAVEVAHRYNPAQAGVGGDWFDVIPLPGTRVALVVGDVVGHGLHAAATMGRLRTAVHNFSALDLSPGELLAHLDELVAHIDTDLAADESAGITGATCLYAIYDPVSGVCTIARAGHLGPALVHSDGTVTFPDVPVSPPLGLGGSLPFETAVLQLPEGSQLVLYTDGLVENRHRDLDTGLEILRGALSHPDRPPEQTCQAVFDALLPQHPSDDIALLVARTRILDPDRVAAWDVPSDPAAVSHVRADVTRRLETWDLEHVAFTTELIISELVTNAIRYGTQPIRLRLLHDRNHLICEVADGSNTSPHLRRATTTDEGGRGLFLVAQCAERWGTRYTARGKVIWAEQRLNDGATGPSVGLADALLDQWDE</sequence>
<dbReference type="Pfam" id="PF08447">
    <property type="entry name" value="PAS_3"/>
    <property type="match status" value="1"/>
</dbReference>
<dbReference type="EMBL" id="JBGOSP010000013">
    <property type="protein sequence ID" value="MFA3839521.1"/>
    <property type="molecule type" value="Genomic_DNA"/>
</dbReference>
<proteinExistence type="predicted"/>
<protein>
    <submittedName>
        <fullName evidence="3">SpoIIE family protein phosphatase</fullName>
    </submittedName>
</protein>
<reference evidence="3 4" key="1">
    <citation type="submission" date="2024-08" db="EMBL/GenBank/DDBJ databases">
        <title>Genome sequence of Streptomyces aureus CACIA-1.46HGO.</title>
        <authorList>
            <person name="Evangelista-Martinez Z."/>
        </authorList>
    </citation>
    <scope>NUCLEOTIDE SEQUENCE [LARGE SCALE GENOMIC DNA]</scope>
    <source>
        <strain evidence="3 4">CACIA-1.46HGO</strain>
    </source>
</reference>